<evidence type="ECO:0000313" key="13">
    <source>
        <dbReference type="Proteomes" id="UP000825935"/>
    </source>
</evidence>
<dbReference type="AlphaFoldDB" id="A0A8T2TMN5"/>
<evidence type="ECO:0000256" key="5">
    <source>
        <dbReference type="ARBA" id="ARBA00022723"/>
    </source>
</evidence>
<evidence type="ECO:0000256" key="6">
    <source>
        <dbReference type="ARBA" id="ARBA00022771"/>
    </source>
</evidence>
<sequence length="243" mass="27653">MSLDRLRSAISTLEESNHSLHMELGSSAIMIKMLAEDLEKEGQKELVESLGVATKEIIELIEEFDFHNKALSSLKDEYTVRDEVTDFEVLLSEKTERLRAESHVPPEHHALYKQFQEAVWNVHHAGEPMPGQEKEDLIMYSSQFNVVNTKCPITGKEVIDLENPVRSSDCMHIYDRDAVMNYVKQYKGKGRPCPCAAAGCPKPLVLERLVCDPMLKVEIQELRMRGRVNSQVHDVAECTELDD</sequence>
<dbReference type="EMBL" id="CM035417">
    <property type="protein sequence ID" value="KAH7423063.1"/>
    <property type="molecule type" value="Genomic_DNA"/>
</dbReference>
<dbReference type="GO" id="GO:0005634">
    <property type="term" value="C:nucleus"/>
    <property type="evidence" value="ECO:0007669"/>
    <property type="project" value="UniProtKB-SubCell"/>
</dbReference>
<comment type="subcellular location">
    <subcellularLocation>
        <location evidence="1">Nucleus</location>
    </subcellularLocation>
</comment>
<comment type="caution">
    <text evidence="12">The sequence shown here is derived from an EMBL/GenBank/DDBJ whole genome shotgun (WGS) entry which is preliminary data.</text>
</comment>
<evidence type="ECO:0000256" key="8">
    <source>
        <dbReference type="ARBA" id="ARBA00022833"/>
    </source>
</evidence>
<evidence type="ECO:0000259" key="11">
    <source>
        <dbReference type="PROSITE" id="PS51044"/>
    </source>
</evidence>
<dbReference type="PROSITE" id="PS51044">
    <property type="entry name" value="ZF_SP_RING"/>
    <property type="match status" value="1"/>
</dbReference>
<dbReference type="GO" id="GO:0030915">
    <property type="term" value="C:Smc5-Smc6 complex"/>
    <property type="evidence" value="ECO:0007669"/>
    <property type="project" value="InterPro"/>
</dbReference>
<dbReference type="GO" id="GO:0016925">
    <property type="term" value="P:protein sumoylation"/>
    <property type="evidence" value="ECO:0007669"/>
    <property type="project" value="TreeGrafter"/>
</dbReference>
<evidence type="ECO:0000256" key="7">
    <source>
        <dbReference type="ARBA" id="ARBA00022786"/>
    </source>
</evidence>
<dbReference type="SUPFAM" id="SSF57850">
    <property type="entry name" value="RING/U-box"/>
    <property type="match status" value="1"/>
</dbReference>
<keyword evidence="6 10" id="KW-0863">Zinc-finger</keyword>
<dbReference type="Pfam" id="PF11789">
    <property type="entry name" value="zf-Nse"/>
    <property type="match status" value="1"/>
</dbReference>
<dbReference type="OMA" id="SICIQIP"/>
<protein>
    <recommendedName>
        <fullName evidence="11">SP-RING-type domain-containing protein</fullName>
    </recommendedName>
</protein>
<dbReference type="InterPro" id="IPR026846">
    <property type="entry name" value="Nse2(Mms21)"/>
</dbReference>
<gene>
    <name evidence="12" type="ORF">KP509_12G037800</name>
</gene>
<evidence type="ECO:0000256" key="1">
    <source>
        <dbReference type="ARBA" id="ARBA00004123"/>
    </source>
</evidence>
<keyword evidence="4" id="KW-0808">Transferase</keyword>
<keyword evidence="9" id="KW-0539">Nucleus</keyword>
<accession>A0A8T2TMN5</accession>
<dbReference type="CDD" id="cd16651">
    <property type="entry name" value="SPL-RING_NSE2"/>
    <property type="match status" value="1"/>
</dbReference>
<dbReference type="InterPro" id="IPR004181">
    <property type="entry name" value="Znf_MIZ"/>
</dbReference>
<dbReference type="OrthoDB" id="26899at2759"/>
<proteinExistence type="inferred from homology"/>
<evidence type="ECO:0000256" key="10">
    <source>
        <dbReference type="PROSITE-ProRule" id="PRU00452"/>
    </source>
</evidence>
<dbReference type="GO" id="GO:0000724">
    <property type="term" value="P:double-strand break repair via homologous recombination"/>
    <property type="evidence" value="ECO:0007669"/>
    <property type="project" value="InterPro"/>
</dbReference>
<evidence type="ECO:0000313" key="12">
    <source>
        <dbReference type="EMBL" id="KAH7423063.1"/>
    </source>
</evidence>
<dbReference type="Gene3D" id="3.30.40.10">
    <property type="entry name" value="Zinc/RING finger domain, C3HC4 (zinc finger)"/>
    <property type="match status" value="1"/>
</dbReference>
<keyword evidence="7" id="KW-0833">Ubl conjugation pathway</keyword>
<feature type="domain" description="SP-RING-type" evidence="11">
    <location>
        <begin position="133"/>
        <end position="224"/>
    </location>
</feature>
<evidence type="ECO:0000256" key="3">
    <source>
        <dbReference type="ARBA" id="ARBA00008212"/>
    </source>
</evidence>
<dbReference type="GO" id="GO:0008270">
    <property type="term" value="F:zinc ion binding"/>
    <property type="evidence" value="ECO:0007669"/>
    <property type="project" value="UniProtKB-KW"/>
</dbReference>
<name>A0A8T2TMN5_CERRI</name>
<keyword evidence="13" id="KW-1185">Reference proteome</keyword>
<evidence type="ECO:0000256" key="2">
    <source>
        <dbReference type="ARBA" id="ARBA00004718"/>
    </source>
</evidence>
<dbReference type="GO" id="GO:0061665">
    <property type="term" value="F:SUMO ligase activity"/>
    <property type="evidence" value="ECO:0007669"/>
    <property type="project" value="TreeGrafter"/>
</dbReference>
<evidence type="ECO:0000256" key="9">
    <source>
        <dbReference type="ARBA" id="ARBA00023242"/>
    </source>
</evidence>
<keyword evidence="8" id="KW-0862">Zinc</keyword>
<keyword evidence="5" id="KW-0479">Metal-binding</keyword>
<evidence type="ECO:0000256" key="4">
    <source>
        <dbReference type="ARBA" id="ARBA00022679"/>
    </source>
</evidence>
<comment type="pathway">
    <text evidence="2">Protein modification; protein sumoylation.</text>
</comment>
<comment type="similarity">
    <text evidence="3">Belongs to the NSE2 family.</text>
</comment>
<organism evidence="12 13">
    <name type="scientific">Ceratopteris richardii</name>
    <name type="common">Triangle waterfern</name>
    <dbReference type="NCBI Taxonomy" id="49495"/>
    <lineage>
        <taxon>Eukaryota</taxon>
        <taxon>Viridiplantae</taxon>
        <taxon>Streptophyta</taxon>
        <taxon>Embryophyta</taxon>
        <taxon>Tracheophyta</taxon>
        <taxon>Polypodiopsida</taxon>
        <taxon>Polypodiidae</taxon>
        <taxon>Polypodiales</taxon>
        <taxon>Pteridineae</taxon>
        <taxon>Pteridaceae</taxon>
        <taxon>Parkerioideae</taxon>
        <taxon>Ceratopteris</taxon>
    </lineage>
</organism>
<dbReference type="PANTHER" id="PTHR21330:SF1">
    <property type="entry name" value="E3 SUMO-PROTEIN LIGASE NSE2"/>
    <property type="match status" value="1"/>
</dbReference>
<reference evidence="12" key="1">
    <citation type="submission" date="2021-08" db="EMBL/GenBank/DDBJ databases">
        <title>WGS assembly of Ceratopteris richardii.</title>
        <authorList>
            <person name="Marchant D.B."/>
            <person name="Chen G."/>
            <person name="Jenkins J."/>
            <person name="Shu S."/>
            <person name="Leebens-Mack J."/>
            <person name="Grimwood J."/>
            <person name="Schmutz J."/>
            <person name="Soltis P."/>
            <person name="Soltis D."/>
            <person name="Chen Z.-H."/>
        </authorList>
    </citation>
    <scope>NUCLEOTIDE SEQUENCE</scope>
    <source>
        <strain evidence="12">Whitten #5841</strain>
        <tissue evidence="12">Leaf</tissue>
    </source>
</reference>
<dbReference type="InterPro" id="IPR013083">
    <property type="entry name" value="Znf_RING/FYVE/PHD"/>
</dbReference>
<dbReference type="Proteomes" id="UP000825935">
    <property type="component" value="Chromosome 12"/>
</dbReference>
<dbReference type="EMBL" id="CM035417">
    <property type="protein sequence ID" value="KAH7423062.1"/>
    <property type="molecule type" value="Genomic_DNA"/>
</dbReference>
<dbReference type="PANTHER" id="PTHR21330">
    <property type="entry name" value="E3 SUMO-PROTEIN LIGASE NSE2"/>
    <property type="match status" value="1"/>
</dbReference>